<dbReference type="PANTHER" id="PTHR14187:SF5">
    <property type="entry name" value="HEAT SHOCK 70 KDA PROTEIN 12A"/>
    <property type="match status" value="1"/>
</dbReference>
<dbReference type="Gene3D" id="3.90.640.10">
    <property type="entry name" value="Actin, Chain A, domain 4"/>
    <property type="match status" value="1"/>
</dbReference>
<dbReference type="EMBL" id="CP111019">
    <property type="protein sequence ID" value="WAR12107.1"/>
    <property type="molecule type" value="Genomic_DNA"/>
</dbReference>
<keyword evidence="2" id="KW-1185">Reference proteome</keyword>
<evidence type="ECO:0000313" key="1">
    <source>
        <dbReference type="EMBL" id="WAR12107.1"/>
    </source>
</evidence>
<sequence>MKIKDLKGKELLAIDVFSKAEIRNEDIKLVLEPEAASLYCNINTSCKIVKFDGKVGLESFPVGHRYIVADLGGGTADLAVHEILDDHNLREIARSDGDAYGGVLVDNALQEFLSEFFGRDVIQTLIEQQTHGYMEFRRKFESKKRGFKSDVNAINIKLPLWDLKDAFEACNHCYDVKPMQSTQERLNLCTMGFFDTAVDGIVKFIQQIRTTDELGMIHTILMFGGFSESKYVQERIENEIPGVRLVIPTDPSLAVLKGAVLYGKTPRAITERIARFSYGFSVGRPFEEGIDPEELKYTKNGKKYCGSIFEKLITKGQILKQGQIFSDKINYFLDTDTDLSSMLSKAPAAAPIFKSTKVDPSKYSTAEDCEEIGKLIILPPPTGWPLVSVFDHVLIVGESELQAFARNNETNQMHETTLDCL</sequence>
<dbReference type="Gene3D" id="3.30.420.40">
    <property type="match status" value="2"/>
</dbReference>
<protein>
    <submittedName>
        <fullName evidence="1">HS12B-like protein</fullName>
    </submittedName>
</protein>
<organism evidence="1 2">
    <name type="scientific">Mya arenaria</name>
    <name type="common">Soft-shell clam</name>
    <dbReference type="NCBI Taxonomy" id="6604"/>
    <lineage>
        <taxon>Eukaryota</taxon>
        <taxon>Metazoa</taxon>
        <taxon>Spiralia</taxon>
        <taxon>Lophotrochozoa</taxon>
        <taxon>Mollusca</taxon>
        <taxon>Bivalvia</taxon>
        <taxon>Autobranchia</taxon>
        <taxon>Heteroconchia</taxon>
        <taxon>Euheterodonta</taxon>
        <taxon>Imparidentia</taxon>
        <taxon>Neoheterodontei</taxon>
        <taxon>Myida</taxon>
        <taxon>Myoidea</taxon>
        <taxon>Myidae</taxon>
        <taxon>Mya</taxon>
    </lineage>
</organism>
<accession>A0ABY7ESI6</accession>
<dbReference type="SUPFAM" id="SSF53067">
    <property type="entry name" value="Actin-like ATPase domain"/>
    <property type="match status" value="1"/>
</dbReference>
<proteinExistence type="predicted"/>
<evidence type="ECO:0000313" key="2">
    <source>
        <dbReference type="Proteomes" id="UP001164746"/>
    </source>
</evidence>
<name>A0ABY7ESI6_MYAAR</name>
<gene>
    <name evidence="1" type="ORF">MAR_026287</name>
</gene>
<dbReference type="InterPro" id="IPR043129">
    <property type="entry name" value="ATPase_NBD"/>
</dbReference>
<reference evidence="1" key="1">
    <citation type="submission" date="2022-11" db="EMBL/GenBank/DDBJ databases">
        <title>Centuries of genome instability and evolution in soft-shell clam transmissible cancer (bioRxiv).</title>
        <authorList>
            <person name="Hart S.F.M."/>
            <person name="Yonemitsu M.A."/>
            <person name="Giersch R.M."/>
            <person name="Beal B.F."/>
            <person name="Arriagada G."/>
            <person name="Davis B.W."/>
            <person name="Ostrander E.A."/>
            <person name="Goff S.P."/>
            <person name="Metzger M.J."/>
        </authorList>
    </citation>
    <scope>NUCLEOTIDE SEQUENCE</scope>
    <source>
        <strain evidence="1">MELC-2E11</strain>
        <tissue evidence="1">Siphon/mantle</tissue>
    </source>
</reference>
<dbReference type="Proteomes" id="UP001164746">
    <property type="component" value="Chromosome 8"/>
</dbReference>
<dbReference type="PANTHER" id="PTHR14187">
    <property type="entry name" value="ALPHA KINASE/ELONGATION FACTOR 2 KINASE"/>
    <property type="match status" value="1"/>
</dbReference>